<dbReference type="EMBL" id="JAUOPU010000051">
    <property type="protein sequence ID" value="MDO6545418.1"/>
    <property type="molecule type" value="Genomic_DNA"/>
</dbReference>
<feature type="transmembrane region" description="Helical" evidence="1">
    <location>
        <begin position="120"/>
        <end position="143"/>
    </location>
</feature>
<proteinExistence type="predicted"/>
<evidence type="ECO:0000256" key="1">
    <source>
        <dbReference type="SAM" id="Phobius"/>
    </source>
</evidence>
<evidence type="ECO:0000313" key="2">
    <source>
        <dbReference type="EMBL" id="MDO6545418.1"/>
    </source>
</evidence>
<organism evidence="2 3">
    <name type="scientific">Photobacterium sanguinicancri</name>
    <dbReference type="NCBI Taxonomy" id="875932"/>
    <lineage>
        <taxon>Bacteria</taxon>
        <taxon>Pseudomonadati</taxon>
        <taxon>Pseudomonadota</taxon>
        <taxon>Gammaproteobacteria</taxon>
        <taxon>Vibrionales</taxon>
        <taxon>Vibrionaceae</taxon>
        <taxon>Photobacterium</taxon>
    </lineage>
</organism>
<reference evidence="2" key="1">
    <citation type="submission" date="2023-07" db="EMBL/GenBank/DDBJ databases">
        <title>Genome content predicts the carbon catabolic preferences of heterotrophic bacteria.</title>
        <authorList>
            <person name="Gralka M."/>
        </authorList>
    </citation>
    <scope>NUCLEOTIDE SEQUENCE</scope>
    <source>
        <strain evidence="2">G2M05</strain>
    </source>
</reference>
<dbReference type="Proteomes" id="UP001170624">
    <property type="component" value="Unassembled WGS sequence"/>
</dbReference>
<dbReference type="AlphaFoldDB" id="A0AAW7YF24"/>
<protein>
    <submittedName>
        <fullName evidence="2">Uncharacterized protein</fullName>
    </submittedName>
</protein>
<feature type="transmembrane region" description="Helical" evidence="1">
    <location>
        <begin position="12"/>
        <end position="32"/>
    </location>
</feature>
<keyword evidence="1" id="KW-0472">Membrane</keyword>
<evidence type="ECO:0000313" key="3">
    <source>
        <dbReference type="Proteomes" id="UP001170624"/>
    </source>
</evidence>
<gene>
    <name evidence="2" type="ORF">Q4568_23035</name>
</gene>
<comment type="caution">
    <text evidence="2">The sequence shown here is derived from an EMBL/GenBank/DDBJ whole genome shotgun (WGS) entry which is preliminary data.</text>
</comment>
<sequence length="222" mass="24635">MSNKAIKCGVDFGSFGLKFSWLGEFGGGLLWLALGKGKDMSSNNQIARLHRWIIRTLLVLTAFSALGMITKFVPSNSYAFCAQIVVGVAVVIFSLFIYYQLHKANVNNKKRNSKEYKSLNLPEIVSPPLVAFFLFYFSLIYGFPSLIHIVIANDKGRAEFIAYKPTVSYSSTSGRCKGAIKVDTPLLFTQRICNVNQKAYESLNDGDTLVVYGRQSIFGIGL</sequence>
<accession>A0AAW7YF24</accession>
<keyword evidence="1" id="KW-0812">Transmembrane</keyword>
<keyword evidence="1" id="KW-1133">Transmembrane helix</keyword>
<name>A0AAW7YF24_9GAMM</name>
<feature type="transmembrane region" description="Helical" evidence="1">
    <location>
        <begin position="76"/>
        <end position="99"/>
    </location>
</feature>
<feature type="transmembrane region" description="Helical" evidence="1">
    <location>
        <begin position="52"/>
        <end position="70"/>
    </location>
</feature>
<dbReference type="RefSeq" id="WP_303502058.1">
    <property type="nucleotide sequence ID" value="NZ_JAUOPU010000051.1"/>
</dbReference>